<dbReference type="AlphaFoldDB" id="A0A975G8Z1"/>
<accession>A0A975G8Z1</accession>
<keyword evidence="4" id="KW-0560">Oxidoreductase</keyword>
<evidence type="ECO:0000256" key="6">
    <source>
        <dbReference type="PIRSR" id="PIRSR000138-1"/>
    </source>
</evidence>
<dbReference type="PANTHER" id="PTHR10578">
    <property type="entry name" value="S -2-HYDROXY-ACID OXIDASE-RELATED"/>
    <property type="match status" value="1"/>
</dbReference>
<protein>
    <submittedName>
        <fullName evidence="9">Alpha-hydroxy-acid oxidizing protein</fullName>
    </submittedName>
</protein>
<dbReference type="Gene3D" id="3.20.20.70">
    <property type="entry name" value="Aldolase class I"/>
    <property type="match status" value="1"/>
</dbReference>
<feature type="binding site" evidence="7">
    <location>
        <position position="34"/>
    </location>
    <ligand>
        <name>glyoxylate</name>
        <dbReference type="ChEBI" id="CHEBI:36655"/>
    </ligand>
</feature>
<feature type="binding site" evidence="7">
    <location>
        <position position="139"/>
    </location>
    <ligand>
        <name>glyoxylate</name>
        <dbReference type="ChEBI" id="CHEBI:36655"/>
    </ligand>
</feature>
<evidence type="ECO:0000259" key="8">
    <source>
        <dbReference type="PROSITE" id="PS51349"/>
    </source>
</evidence>
<evidence type="ECO:0000256" key="1">
    <source>
        <dbReference type="ARBA" id="ARBA00001917"/>
    </source>
</evidence>
<dbReference type="KEGG" id="lamb:KBB96_19135"/>
<dbReference type="InterPro" id="IPR013785">
    <property type="entry name" value="Aldolase_TIM"/>
</dbReference>
<evidence type="ECO:0000313" key="9">
    <source>
        <dbReference type="EMBL" id="QUE50961.1"/>
    </source>
</evidence>
<feature type="binding site" evidence="7">
    <location>
        <position position="116"/>
    </location>
    <ligand>
        <name>FMN</name>
        <dbReference type="ChEBI" id="CHEBI:58210"/>
    </ligand>
</feature>
<name>A0A975G8Z1_9BACT</name>
<dbReference type="Pfam" id="PF01070">
    <property type="entry name" value="FMN_dh"/>
    <property type="match status" value="1"/>
</dbReference>
<dbReference type="SUPFAM" id="SSF51395">
    <property type="entry name" value="FMN-linked oxidoreductases"/>
    <property type="match status" value="1"/>
</dbReference>
<feature type="binding site" evidence="7">
    <location>
        <begin position="312"/>
        <end position="313"/>
    </location>
    <ligand>
        <name>FMN</name>
        <dbReference type="ChEBI" id="CHEBI:58210"/>
    </ligand>
</feature>
<dbReference type="GO" id="GO:0010181">
    <property type="term" value="F:FMN binding"/>
    <property type="evidence" value="ECO:0007669"/>
    <property type="project" value="InterPro"/>
</dbReference>
<feature type="binding site" evidence="7">
    <location>
        <position position="137"/>
    </location>
    <ligand>
        <name>FMN</name>
        <dbReference type="ChEBI" id="CHEBI:58210"/>
    </ligand>
</feature>
<feature type="binding site" evidence="7">
    <location>
        <position position="258"/>
    </location>
    <ligand>
        <name>FMN</name>
        <dbReference type="ChEBI" id="CHEBI:58210"/>
    </ligand>
</feature>
<evidence type="ECO:0000256" key="5">
    <source>
        <dbReference type="ARBA" id="ARBA00024042"/>
    </source>
</evidence>
<feature type="binding site" evidence="7">
    <location>
        <position position="261"/>
    </location>
    <ligand>
        <name>glyoxylate</name>
        <dbReference type="ChEBI" id="CHEBI:36655"/>
    </ligand>
</feature>
<evidence type="ECO:0000256" key="2">
    <source>
        <dbReference type="ARBA" id="ARBA00022630"/>
    </source>
</evidence>
<dbReference type="PIRSF" id="PIRSF000138">
    <property type="entry name" value="Al-hdrx_acd_dh"/>
    <property type="match status" value="1"/>
</dbReference>
<keyword evidence="2 7" id="KW-0285">Flavoprotein</keyword>
<feature type="binding site" evidence="7">
    <location>
        <position position="174"/>
    </location>
    <ligand>
        <name>glyoxylate</name>
        <dbReference type="ChEBI" id="CHEBI:36655"/>
    </ligand>
</feature>
<keyword evidence="3 7" id="KW-0288">FMN</keyword>
<comment type="similarity">
    <text evidence="5">Belongs to the FMN-dependent alpha-hydroxy acid dehydrogenase family.</text>
</comment>
<feature type="binding site" evidence="7">
    <location>
        <position position="165"/>
    </location>
    <ligand>
        <name>FMN</name>
        <dbReference type="ChEBI" id="CHEBI:58210"/>
    </ligand>
</feature>
<dbReference type="InterPro" id="IPR000262">
    <property type="entry name" value="FMN-dep_DH"/>
</dbReference>
<dbReference type="PANTHER" id="PTHR10578:SF107">
    <property type="entry name" value="2-HYDROXYACID OXIDASE 1"/>
    <property type="match status" value="1"/>
</dbReference>
<evidence type="ECO:0000256" key="7">
    <source>
        <dbReference type="PIRSR" id="PIRSR000138-2"/>
    </source>
</evidence>
<sequence length="359" mass="38084">MPVPPLSQIPSHVVALDDYEALARAHMDEAAWAYIAGASADECTMRENHEAFCRLKLSPRVLGDFTGASTKIELFGRTFAHPVFLAPTAFHKLVHPDGELATVLGAAAMEAGMVVSTSATVLLEDIAAAARMPLWFQLYMQPDSAHTLELVSRAEAAGYEALVLTVDAPVSGLRNREQRAGFQIPFGIEPVNLRNRPALPLCDSVFDPAYIAHLPRWKDLAWLRSHTKLPIILKGILSAADAALALDAGVDGIVVSNHGGRTLDGVPAAIDMLPAIADEIGGRIPILMDGGIRRGTDVLKALALGASAVMVGRPILYGLAVAGPVGVAHVLKILRTELEVAMLLSGCPTIASISREVLV</sequence>
<feature type="binding site" evidence="7">
    <location>
        <begin position="289"/>
        <end position="293"/>
    </location>
    <ligand>
        <name>FMN</name>
        <dbReference type="ChEBI" id="CHEBI:58210"/>
    </ligand>
</feature>
<evidence type="ECO:0000313" key="10">
    <source>
        <dbReference type="Proteomes" id="UP000676169"/>
    </source>
</evidence>
<dbReference type="RefSeq" id="WP_211631100.1">
    <property type="nucleotide sequence ID" value="NZ_CP073100.1"/>
</dbReference>
<dbReference type="CDD" id="cd02809">
    <property type="entry name" value="alpha_hydroxyacid_oxid_FMN"/>
    <property type="match status" value="1"/>
</dbReference>
<evidence type="ECO:0000256" key="3">
    <source>
        <dbReference type="ARBA" id="ARBA00022643"/>
    </source>
</evidence>
<dbReference type="InterPro" id="IPR012133">
    <property type="entry name" value="Alpha-hydoxy_acid_DH_FMN"/>
</dbReference>
<feature type="binding site" evidence="7">
    <location>
        <position position="234"/>
    </location>
    <ligand>
        <name>FMN</name>
        <dbReference type="ChEBI" id="CHEBI:58210"/>
    </ligand>
</feature>
<feature type="binding site" evidence="7">
    <location>
        <begin position="87"/>
        <end position="89"/>
    </location>
    <ligand>
        <name>FMN</name>
        <dbReference type="ChEBI" id="CHEBI:58210"/>
    </ligand>
</feature>
<reference evidence="9" key="1">
    <citation type="submission" date="2021-04" db="EMBL/GenBank/DDBJ databases">
        <title>Luteolibacter sp. 32A isolated from the skin of an Anderson's salamander (Ambystoma andersonii).</title>
        <authorList>
            <person name="Spergser J."/>
            <person name="Busse H.-J."/>
        </authorList>
    </citation>
    <scope>NUCLEOTIDE SEQUENCE</scope>
    <source>
        <strain evidence="9">32A</strain>
    </source>
</reference>
<organism evidence="9 10">
    <name type="scientific">Luteolibacter ambystomatis</name>
    <dbReference type="NCBI Taxonomy" id="2824561"/>
    <lineage>
        <taxon>Bacteria</taxon>
        <taxon>Pseudomonadati</taxon>
        <taxon>Verrucomicrobiota</taxon>
        <taxon>Verrucomicrobiia</taxon>
        <taxon>Verrucomicrobiales</taxon>
        <taxon>Verrucomicrobiaceae</taxon>
        <taxon>Luteolibacter</taxon>
    </lineage>
</organism>
<dbReference type="InterPro" id="IPR037396">
    <property type="entry name" value="FMN_HAD"/>
</dbReference>
<keyword evidence="10" id="KW-1185">Reference proteome</keyword>
<feature type="domain" description="FMN hydroxy acid dehydrogenase" evidence="8">
    <location>
        <begin position="8"/>
        <end position="359"/>
    </location>
</feature>
<dbReference type="EMBL" id="CP073100">
    <property type="protein sequence ID" value="QUE50961.1"/>
    <property type="molecule type" value="Genomic_DNA"/>
</dbReference>
<dbReference type="GO" id="GO:0016491">
    <property type="term" value="F:oxidoreductase activity"/>
    <property type="evidence" value="ECO:0007669"/>
    <property type="project" value="UniProtKB-KW"/>
</dbReference>
<dbReference type="PROSITE" id="PS51349">
    <property type="entry name" value="FMN_HYDROXY_ACID_DH_2"/>
    <property type="match status" value="1"/>
</dbReference>
<feature type="binding site" evidence="7">
    <location>
        <position position="256"/>
    </location>
    <ligand>
        <name>FMN</name>
        <dbReference type="ChEBI" id="CHEBI:58210"/>
    </ligand>
</feature>
<gene>
    <name evidence="9" type="ORF">KBB96_19135</name>
</gene>
<dbReference type="GO" id="GO:0005737">
    <property type="term" value="C:cytoplasm"/>
    <property type="evidence" value="ECO:0007669"/>
    <property type="project" value="UniProtKB-ARBA"/>
</dbReference>
<evidence type="ECO:0000256" key="4">
    <source>
        <dbReference type="ARBA" id="ARBA00023002"/>
    </source>
</evidence>
<comment type="cofactor">
    <cofactor evidence="1">
        <name>FMN</name>
        <dbReference type="ChEBI" id="CHEBI:58210"/>
    </cofactor>
</comment>
<dbReference type="FunFam" id="3.20.20.70:FF:000056">
    <property type="entry name" value="hydroxyacid oxidase 2"/>
    <property type="match status" value="1"/>
</dbReference>
<feature type="active site" description="Proton acceptor" evidence="6">
    <location>
        <position position="258"/>
    </location>
</feature>
<dbReference type="Proteomes" id="UP000676169">
    <property type="component" value="Chromosome"/>
</dbReference>
<proteinExistence type="inferred from homology"/>